<dbReference type="InterPro" id="IPR011009">
    <property type="entry name" value="Kinase-like_dom_sf"/>
</dbReference>
<keyword evidence="9" id="KW-1133">Transmembrane helix</keyword>
<feature type="region of interest" description="Disordered" evidence="8">
    <location>
        <begin position="545"/>
        <end position="569"/>
    </location>
</feature>
<dbReference type="PANTHER" id="PTHR43289">
    <property type="entry name" value="MITOGEN-ACTIVATED PROTEIN KINASE KINASE KINASE 20-RELATED"/>
    <property type="match status" value="1"/>
</dbReference>
<dbReference type="EMBL" id="CP030074">
    <property type="protein sequence ID" value="AWW43635.1"/>
    <property type="molecule type" value="Genomic_DNA"/>
</dbReference>
<gene>
    <name evidence="11" type="ORF">DN051_42205</name>
</gene>
<dbReference type="Gene3D" id="1.10.510.10">
    <property type="entry name" value="Transferase(Phosphotransferase) domain 1"/>
    <property type="match status" value="1"/>
</dbReference>
<reference evidence="12" key="1">
    <citation type="submission" date="2018-06" db="EMBL/GenBank/DDBJ databases">
        <authorList>
            <person name="Li K."/>
        </authorList>
    </citation>
    <scope>NUCLEOTIDE SEQUENCE [LARGE SCALE GENOMIC DNA]</scope>
    <source>
        <strain evidence="12">ZFG47</strain>
        <plasmid evidence="12">unnamed1</plasmid>
    </source>
</reference>
<evidence type="ECO:0000256" key="9">
    <source>
        <dbReference type="SAM" id="Phobius"/>
    </source>
</evidence>
<geneLocation type="plasmid" evidence="11 12">
    <name>unnamed1</name>
</geneLocation>
<dbReference type="Gene3D" id="3.40.50.2300">
    <property type="match status" value="2"/>
</dbReference>
<dbReference type="KEGG" id="scad:DN051_42205"/>
<dbReference type="GO" id="GO:0005524">
    <property type="term" value="F:ATP binding"/>
    <property type="evidence" value="ECO:0007669"/>
    <property type="project" value="UniProtKB-UniRule"/>
</dbReference>
<feature type="region of interest" description="Disordered" evidence="8">
    <location>
        <begin position="302"/>
        <end position="354"/>
    </location>
</feature>
<dbReference type="PROSITE" id="PS00108">
    <property type="entry name" value="PROTEIN_KINASE_ST"/>
    <property type="match status" value="1"/>
</dbReference>
<evidence type="ECO:0000259" key="10">
    <source>
        <dbReference type="PROSITE" id="PS50011"/>
    </source>
</evidence>
<dbReference type="Gene3D" id="3.30.200.20">
    <property type="entry name" value="Phosphorylase Kinase, domain 1"/>
    <property type="match status" value="1"/>
</dbReference>
<feature type="transmembrane region" description="Helical" evidence="9">
    <location>
        <begin position="367"/>
        <end position="390"/>
    </location>
</feature>
<comment type="similarity">
    <text evidence="1">Belongs to the leucine-binding protein family.</text>
</comment>
<dbReference type="SUPFAM" id="SSF53822">
    <property type="entry name" value="Periplasmic binding protein-like I"/>
    <property type="match status" value="1"/>
</dbReference>
<dbReference type="SMART" id="SM00220">
    <property type="entry name" value="S_TKc"/>
    <property type="match status" value="1"/>
</dbReference>
<dbReference type="CDD" id="cd14014">
    <property type="entry name" value="STKc_PknB_like"/>
    <property type="match status" value="1"/>
</dbReference>
<feature type="binding site" evidence="7">
    <location>
        <position position="43"/>
    </location>
    <ligand>
        <name>ATP</name>
        <dbReference type="ChEBI" id="CHEBI:30616"/>
    </ligand>
</feature>
<feature type="domain" description="Protein kinase" evidence="10">
    <location>
        <begin position="15"/>
        <end position="270"/>
    </location>
</feature>
<dbReference type="InterPro" id="IPR028082">
    <property type="entry name" value="Peripla_BP_I"/>
</dbReference>
<accession>A0A2Z4JET8</accession>
<evidence type="ECO:0000256" key="1">
    <source>
        <dbReference type="ARBA" id="ARBA00010062"/>
    </source>
</evidence>
<evidence type="ECO:0000313" key="11">
    <source>
        <dbReference type="EMBL" id="AWW43635.1"/>
    </source>
</evidence>
<dbReference type="Pfam" id="PF13458">
    <property type="entry name" value="Peripla_BP_6"/>
    <property type="match status" value="1"/>
</dbReference>
<evidence type="ECO:0000256" key="7">
    <source>
        <dbReference type="PROSITE-ProRule" id="PRU10141"/>
    </source>
</evidence>
<name>A0A2Z4JET8_9ACTN</name>
<organism evidence="11 12">
    <name type="scientific">Streptomyces cadmiisoli</name>
    <dbReference type="NCBI Taxonomy" id="2184053"/>
    <lineage>
        <taxon>Bacteria</taxon>
        <taxon>Bacillati</taxon>
        <taxon>Actinomycetota</taxon>
        <taxon>Actinomycetes</taxon>
        <taxon>Kitasatosporales</taxon>
        <taxon>Streptomycetaceae</taxon>
        <taxon>Streptomyces</taxon>
        <taxon>Streptomyces aurantiacus group</taxon>
    </lineage>
</organism>
<dbReference type="AlphaFoldDB" id="A0A2Z4JET8"/>
<dbReference type="Pfam" id="PF00069">
    <property type="entry name" value="Pkinase"/>
    <property type="match status" value="1"/>
</dbReference>
<feature type="compositionally biased region" description="Low complexity" evidence="8">
    <location>
        <begin position="335"/>
        <end position="349"/>
    </location>
</feature>
<dbReference type="InterPro" id="IPR000719">
    <property type="entry name" value="Prot_kinase_dom"/>
</dbReference>
<dbReference type="InterPro" id="IPR008271">
    <property type="entry name" value="Ser/Thr_kinase_AS"/>
</dbReference>
<keyword evidence="4 7" id="KW-0547">Nucleotide-binding</keyword>
<evidence type="ECO:0000256" key="3">
    <source>
        <dbReference type="ARBA" id="ARBA00022729"/>
    </source>
</evidence>
<evidence type="ECO:0000256" key="8">
    <source>
        <dbReference type="SAM" id="MobiDB-lite"/>
    </source>
</evidence>
<keyword evidence="3" id="KW-0732">Signal</keyword>
<dbReference type="SUPFAM" id="SSF56112">
    <property type="entry name" value="Protein kinase-like (PK-like)"/>
    <property type="match status" value="1"/>
</dbReference>
<keyword evidence="12" id="KW-1185">Reference proteome</keyword>
<keyword evidence="6 7" id="KW-0067">ATP-binding</keyword>
<evidence type="ECO:0000256" key="2">
    <source>
        <dbReference type="ARBA" id="ARBA00022679"/>
    </source>
</evidence>
<dbReference type="InterPro" id="IPR017441">
    <property type="entry name" value="Protein_kinase_ATP_BS"/>
</dbReference>
<protein>
    <submittedName>
        <fullName evidence="11">Serine/threonine protein kinase</fullName>
    </submittedName>
</protein>
<proteinExistence type="inferred from homology"/>
<feature type="compositionally biased region" description="Low complexity" evidence="8">
    <location>
        <begin position="306"/>
        <end position="315"/>
    </location>
</feature>
<keyword evidence="11" id="KW-0723">Serine/threonine-protein kinase</keyword>
<keyword evidence="5 11" id="KW-0418">Kinase</keyword>
<evidence type="ECO:0000256" key="5">
    <source>
        <dbReference type="ARBA" id="ARBA00022777"/>
    </source>
</evidence>
<dbReference type="Proteomes" id="UP000249616">
    <property type="component" value="Plasmid unnamed1"/>
</dbReference>
<sequence>MRALTADDPEDVGGLQPLARLGAGGMGVVYLARTAGGALVALKVIRAEHAADPAFRARFRREVAAVRGLTGPWLVPVVAADPEARTPWLATEFVPGPGLSEVIDGHGALPLAAVRTLGSRLADALAAVHAAGLVHRDVKPGNVLLALDGPRLIDFGIAHTAGATALTAPDAVVGTPGFLSPEQARARAEEVGPPSDVFALGCVLAHAAGARRPFGAGNAAGVLFRTVHEEPDLAEVPAELRALIGACLAKDPGLRPTAARVAAALRDPRTRPVRHGGPGEERTGNHLPPAVLRMVAERSARALDVPAPRRTPGRPAGDHTALGPPPPHGSRTREGAGAPEAAEAAAAGESRTVRELRDALPPNRRRVLLMGGAAAAVVAVGGGITAYLAAGRRSAGGSGDGLPVHTLGFQADMTGDQRAEGVAQERGARLAVERHNARTGITFRLALDTVDDRGDATRAERAARRFTEAGVCAVLGPVTETAARAAAPVHRAAGTAMVLVSLDDTGLESAGRILRVTRAPESRLAIPLVSYLSEDRPVDRTAVIDDRAAGPSGPSLTSALTRARPNEGATDVRSVAADSDDFRPAVRAALDGGAQAVVFSGTSSERAARCARALDEAGFTGPRLGTWHIMRPDFLRQAEGAGRDWLFAAPFTDPGGVSRDFRAAYRAKYGSGPGRWAPEAYDAVGLVARALTALGGTADVTPPAVAQRLSGITHRGIAKTLTFADGTFTPGPDESCFLFEARGNTFRLLGR</sequence>
<dbReference type="PROSITE" id="PS50011">
    <property type="entry name" value="PROTEIN_KINASE_DOM"/>
    <property type="match status" value="1"/>
</dbReference>
<evidence type="ECO:0000256" key="4">
    <source>
        <dbReference type="ARBA" id="ARBA00022741"/>
    </source>
</evidence>
<keyword evidence="2" id="KW-0808">Transferase</keyword>
<dbReference type="InterPro" id="IPR028081">
    <property type="entry name" value="Leu-bd"/>
</dbReference>
<keyword evidence="9" id="KW-0472">Membrane</keyword>
<keyword evidence="9" id="KW-0812">Transmembrane</keyword>
<dbReference type="CDD" id="cd06342">
    <property type="entry name" value="PBP1_ABC_LIVBP-like"/>
    <property type="match status" value="1"/>
</dbReference>
<evidence type="ECO:0000313" key="12">
    <source>
        <dbReference type="Proteomes" id="UP000249616"/>
    </source>
</evidence>
<dbReference type="PROSITE" id="PS00107">
    <property type="entry name" value="PROTEIN_KINASE_ATP"/>
    <property type="match status" value="1"/>
</dbReference>
<keyword evidence="11" id="KW-0614">Plasmid</keyword>
<dbReference type="PANTHER" id="PTHR43289:SF34">
    <property type="entry name" value="SERINE_THREONINE-PROTEIN KINASE YBDM-RELATED"/>
    <property type="match status" value="1"/>
</dbReference>
<dbReference type="RefSeq" id="WP_112443384.1">
    <property type="nucleotide sequence ID" value="NZ_CP030074.1"/>
</dbReference>
<evidence type="ECO:0000256" key="6">
    <source>
        <dbReference type="ARBA" id="ARBA00022840"/>
    </source>
</evidence>
<dbReference type="GO" id="GO:0004674">
    <property type="term" value="F:protein serine/threonine kinase activity"/>
    <property type="evidence" value="ECO:0007669"/>
    <property type="project" value="UniProtKB-KW"/>
</dbReference>